<dbReference type="SUPFAM" id="SSF46689">
    <property type="entry name" value="Homeodomain-like"/>
    <property type="match status" value="1"/>
</dbReference>
<dbReference type="InterPro" id="IPR004111">
    <property type="entry name" value="Repressor_TetR_C"/>
</dbReference>
<dbReference type="PANTHER" id="PTHR30055:SF151">
    <property type="entry name" value="TRANSCRIPTIONAL REGULATORY PROTEIN"/>
    <property type="match status" value="1"/>
</dbReference>
<dbReference type="Gene3D" id="1.10.357.10">
    <property type="entry name" value="Tetracycline Repressor, domain 2"/>
    <property type="match status" value="1"/>
</dbReference>
<dbReference type="Pfam" id="PF02909">
    <property type="entry name" value="TetR_C_1"/>
    <property type="match status" value="1"/>
</dbReference>
<proteinExistence type="predicted"/>
<evidence type="ECO:0000256" key="1">
    <source>
        <dbReference type="ARBA" id="ARBA00023015"/>
    </source>
</evidence>
<evidence type="ECO:0000313" key="6">
    <source>
        <dbReference type="EMBL" id="QOR72765.1"/>
    </source>
</evidence>
<dbReference type="AlphaFoldDB" id="A0A7M1SZ01"/>
<reference evidence="6 7" key="1">
    <citation type="submission" date="2020-10" db="EMBL/GenBank/DDBJ databases">
        <title>Haloactinobacterium sp. RN3S43, a bacterium isolated from saline soil.</title>
        <authorList>
            <person name="Sun J.-Q."/>
        </authorList>
    </citation>
    <scope>NUCLEOTIDE SEQUENCE [LARGE SCALE GENOMIC DNA]</scope>
    <source>
        <strain evidence="6 7">RN3S43</strain>
    </source>
</reference>
<dbReference type="GO" id="GO:0000976">
    <property type="term" value="F:transcription cis-regulatory region binding"/>
    <property type="evidence" value="ECO:0007669"/>
    <property type="project" value="TreeGrafter"/>
</dbReference>
<feature type="domain" description="HTH tetR-type" evidence="5">
    <location>
        <begin position="8"/>
        <end position="68"/>
    </location>
</feature>
<evidence type="ECO:0000256" key="2">
    <source>
        <dbReference type="ARBA" id="ARBA00023125"/>
    </source>
</evidence>
<keyword evidence="3" id="KW-0804">Transcription</keyword>
<keyword evidence="1" id="KW-0805">Transcription regulation</keyword>
<name>A0A7M1SZ01_9MICO</name>
<dbReference type="InterPro" id="IPR009057">
    <property type="entry name" value="Homeodomain-like_sf"/>
</dbReference>
<gene>
    <name evidence="6" type="ORF">IM660_12825</name>
</gene>
<evidence type="ECO:0000256" key="3">
    <source>
        <dbReference type="ARBA" id="ARBA00023163"/>
    </source>
</evidence>
<accession>A0A7M1SZ01</accession>
<sequence length="233" mass="25363">MATQERTPVSRSRALRAAVELADAEGIDAVSMRNLAGRLGVVPMALYKHVANKEDLLDGMVDTLVADLPRPEPGPGWKPAVRATILAAREMIVAHPWLRRVIESRTRRTPTVLTHMDSLAGAFIAGGLSADLTHHVMHTLGHRIWGFSPEAFDAPEEPDDATPPTDPQEVAAMVERMSATYPAITAVTLAAIDGDLARLGETCDEQREFEFALDLLLDAFERLHTGSRGSRNT</sequence>
<evidence type="ECO:0000259" key="5">
    <source>
        <dbReference type="PROSITE" id="PS50977"/>
    </source>
</evidence>
<dbReference type="Pfam" id="PF00440">
    <property type="entry name" value="TetR_N"/>
    <property type="match status" value="1"/>
</dbReference>
<dbReference type="PRINTS" id="PR00455">
    <property type="entry name" value="HTHTETR"/>
</dbReference>
<dbReference type="GO" id="GO:0045892">
    <property type="term" value="P:negative regulation of DNA-templated transcription"/>
    <property type="evidence" value="ECO:0007669"/>
    <property type="project" value="InterPro"/>
</dbReference>
<dbReference type="KEGG" id="halt:IM660_12825"/>
<evidence type="ECO:0000256" key="4">
    <source>
        <dbReference type="PROSITE-ProRule" id="PRU00335"/>
    </source>
</evidence>
<feature type="DNA-binding region" description="H-T-H motif" evidence="4">
    <location>
        <begin position="31"/>
        <end position="50"/>
    </location>
</feature>
<protein>
    <submittedName>
        <fullName evidence="6">TetR/AcrR family transcriptional regulator C-terminal domain-containing protein</fullName>
    </submittedName>
</protein>
<dbReference type="PANTHER" id="PTHR30055">
    <property type="entry name" value="HTH-TYPE TRANSCRIPTIONAL REGULATOR RUTR"/>
    <property type="match status" value="1"/>
</dbReference>
<keyword evidence="7" id="KW-1185">Reference proteome</keyword>
<dbReference type="Proteomes" id="UP000593758">
    <property type="component" value="Chromosome"/>
</dbReference>
<dbReference type="SUPFAM" id="SSF48498">
    <property type="entry name" value="Tetracyclin repressor-like, C-terminal domain"/>
    <property type="match status" value="1"/>
</dbReference>
<evidence type="ECO:0000313" key="7">
    <source>
        <dbReference type="Proteomes" id="UP000593758"/>
    </source>
</evidence>
<dbReference type="EMBL" id="CP063169">
    <property type="protein sequence ID" value="QOR72765.1"/>
    <property type="molecule type" value="Genomic_DNA"/>
</dbReference>
<dbReference type="PROSITE" id="PS50977">
    <property type="entry name" value="HTH_TETR_2"/>
    <property type="match status" value="1"/>
</dbReference>
<dbReference type="InterPro" id="IPR001647">
    <property type="entry name" value="HTH_TetR"/>
</dbReference>
<dbReference type="Gene3D" id="1.10.10.60">
    <property type="entry name" value="Homeodomain-like"/>
    <property type="match status" value="1"/>
</dbReference>
<dbReference type="InterPro" id="IPR036271">
    <property type="entry name" value="Tet_transcr_reg_TetR-rel_C_sf"/>
</dbReference>
<dbReference type="InterPro" id="IPR050109">
    <property type="entry name" value="HTH-type_TetR-like_transc_reg"/>
</dbReference>
<organism evidence="6 7">
    <name type="scientific">Ruania alkalisoli</name>
    <dbReference type="NCBI Taxonomy" id="2779775"/>
    <lineage>
        <taxon>Bacteria</taxon>
        <taxon>Bacillati</taxon>
        <taxon>Actinomycetota</taxon>
        <taxon>Actinomycetes</taxon>
        <taxon>Micrococcales</taxon>
        <taxon>Ruaniaceae</taxon>
        <taxon>Ruania</taxon>
    </lineage>
</organism>
<dbReference type="GO" id="GO:0003700">
    <property type="term" value="F:DNA-binding transcription factor activity"/>
    <property type="evidence" value="ECO:0007669"/>
    <property type="project" value="TreeGrafter"/>
</dbReference>
<keyword evidence="2 4" id="KW-0238">DNA-binding</keyword>